<proteinExistence type="inferred from homology"/>
<sequence length="173" mass="19803">MKNLIRKMELMEKYISVSLFIAMLLVLTVQIVSRYFFSIAIPWTEELSRWLYIYIIFVGASEAVSRRDHIAIDIVPNRLSESAKHVLDIMIHLIFAATSVVIVYRGYIFAQRMDRLGSITMDVQMSVLYMAVPLGFTLILIKSLLNIGTSVAALQDMRVNKKQLSPLMKITDK</sequence>
<organism evidence="11 12">
    <name type="scientific">Photobacterium frigidiphilum</name>
    <dbReference type="NCBI Taxonomy" id="264736"/>
    <lineage>
        <taxon>Bacteria</taxon>
        <taxon>Pseudomonadati</taxon>
        <taxon>Pseudomonadota</taxon>
        <taxon>Gammaproteobacteria</taxon>
        <taxon>Vibrionales</taxon>
        <taxon>Vibrionaceae</taxon>
        <taxon>Photobacterium</taxon>
    </lineage>
</organism>
<comment type="caution">
    <text evidence="11">The sequence shown here is derived from an EMBL/GenBank/DDBJ whole genome shotgun (WGS) entry which is preliminary data.</text>
</comment>
<keyword evidence="5 9" id="KW-0812">Transmembrane</keyword>
<dbReference type="EMBL" id="PYMJ01000011">
    <property type="protein sequence ID" value="PSU48044.1"/>
    <property type="molecule type" value="Genomic_DNA"/>
</dbReference>
<keyword evidence="6 9" id="KW-1133">Transmembrane helix</keyword>
<feature type="transmembrane region" description="Helical" evidence="9">
    <location>
        <begin position="127"/>
        <end position="154"/>
    </location>
</feature>
<dbReference type="OrthoDB" id="4964541at2"/>
<evidence type="ECO:0000313" key="12">
    <source>
        <dbReference type="Proteomes" id="UP000240987"/>
    </source>
</evidence>
<evidence type="ECO:0000256" key="1">
    <source>
        <dbReference type="ARBA" id="ARBA00004429"/>
    </source>
</evidence>
<keyword evidence="12" id="KW-1185">Reference proteome</keyword>
<accession>A0A2T3JGG8</accession>
<keyword evidence="7 9" id="KW-0472">Membrane</keyword>
<dbReference type="RefSeq" id="WP_107243035.1">
    <property type="nucleotide sequence ID" value="NZ_PYMJ01000011.1"/>
</dbReference>
<protein>
    <recommendedName>
        <fullName evidence="9">TRAP transporter small permease protein</fullName>
    </recommendedName>
</protein>
<evidence type="ECO:0000256" key="3">
    <source>
        <dbReference type="ARBA" id="ARBA00022475"/>
    </source>
</evidence>
<evidence type="ECO:0000256" key="5">
    <source>
        <dbReference type="ARBA" id="ARBA00022692"/>
    </source>
</evidence>
<evidence type="ECO:0000256" key="7">
    <source>
        <dbReference type="ARBA" id="ARBA00023136"/>
    </source>
</evidence>
<comment type="similarity">
    <text evidence="8 9">Belongs to the TRAP transporter small permease family.</text>
</comment>
<dbReference type="AlphaFoldDB" id="A0A2T3JGG8"/>
<dbReference type="PANTHER" id="PTHR35011:SF5">
    <property type="entry name" value="SIALIC ACID TRAP TRANSPORTER SMALL PERMEASE PROTEIN SIAQ"/>
    <property type="match status" value="1"/>
</dbReference>
<keyword evidence="2 9" id="KW-0813">Transport</keyword>
<feature type="transmembrane region" description="Helical" evidence="9">
    <location>
        <begin position="14"/>
        <end position="37"/>
    </location>
</feature>
<dbReference type="GO" id="GO:0015740">
    <property type="term" value="P:C4-dicarboxylate transport"/>
    <property type="evidence" value="ECO:0007669"/>
    <property type="project" value="TreeGrafter"/>
</dbReference>
<dbReference type="GO" id="GO:0022857">
    <property type="term" value="F:transmembrane transporter activity"/>
    <property type="evidence" value="ECO:0007669"/>
    <property type="project" value="UniProtKB-UniRule"/>
</dbReference>
<evidence type="ECO:0000256" key="9">
    <source>
        <dbReference type="RuleBase" id="RU369079"/>
    </source>
</evidence>
<feature type="domain" description="Tripartite ATP-independent periplasmic transporters DctQ component" evidence="10">
    <location>
        <begin position="23"/>
        <end position="148"/>
    </location>
</feature>
<dbReference type="Proteomes" id="UP000240987">
    <property type="component" value="Unassembled WGS sequence"/>
</dbReference>
<dbReference type="Pfam" id="PF04290">
    <property type="entry name" value="DctQ"/>
    <property type="match status" value="1"/>
</dbReference>
<gene>
    <name evidence="11" type="ORF">C9J12_12555</name>
</gene>
<feature type="transmembrane region" description="Helical" evidence="9">
    <location>
        <begin position="49"/>
        <end position="65"/>
    </location>
</feature>
<comment type="function">
    <text evidence="9">Part of the tripartite ATP-independent periplasmic (TRAP) transport system.</text>
</comment>
<name>A0A2T3JGG8_9GAMM</name>
<keyword evidence="3" id="KW-1003">Cell membrane</keyword>
<evidence type="ECO:0000256" key="6">
    <source>
        <dbReference type="ARBA" id="ARBA00022989"/>
    </source>
</evidence>
<dbReference type="PANTHER" id="PTHR35011">
    <property type="entry name" value="2,3-DIKETO-L-GULONATE TRAP TRANSPORTER SMALL PERMEASE PROTEIN YIAM"/>
    <property type="match status" value="1"/>
</dbReference>
<feature type="transmembrane region" description="Helical" evidence="9">
    <location>
        <begin position="86"/>
        <end position="107"/>
    </location>
</feature>
<keyword evidence="4 9" id="KW-0997">Cell inner membrane</keyword>
<dbReference type="InterPro" id="IPR007387">
    <property type="entry name" value="TRAP_DctQ"/>
</dbReference>
<comment type="subcellular location">
    <subcellularLocation>
        <location evidence="1 9">Cell inner membrane</location>
        <topology evidence="1 9">Multi-pass membrane protein</topology>
    </subcellularLocation>
</comment>
<dbReference type="GO" id="GO:0005886">
    <property type="term" value="C:plasma membrane"/>
    <property type="evidence" value="ECO:0007669"/>
    <property type="project" value="UniProtKB-SubCell"/>
</dbReference>
<dbReference type="InterPro" id="IPR055348">
    <property type="entry name" value="DctQ"/>
</dbReference>
<comment type="subunit">
    <text evidence="9">The complex comprises the extracytoplasmic solute receptor protein and the two transmembrane proteins.</text>
</comment>
<evidence type="ECO:0000313" key="11">
    <source>
        <dbReference type="EMBL" id="PSU48044.1"/>
    </source>
</evidence>
<reference evidence="11 12" key="1">
    <citation type="submission" date="2018-01" db="EMBL/GenBank/DDBJ databases">
        <title>Whole genome sequencing of Histamine producing bacteria.</title>
        <authorList>
            <person name="Butler K."/>
        </authorList>
    </citation>
    <scope>NUCLEOTIDE SEQUENCE [LARGE SCALE GENOMIC DNA]</scope>
    <source>
        <strain evidence="11 12">JCM 12947</strain>
    </source>
</reference>
<evidence type="ECO:0000259" key="10">
    <source>
        <dbReference type="Pfam" id="PF04290"/>
    </source>
</evidence>
<evidence type="ECO:0000256" key="2">
    <source>
        <dbReference type="ARBA" id="ARBA00022448"/>
    </source>
</evidence>
<evidence type="ECO:0000256" key="4">
    <source>
        <dbReference type="ARBA" id="ARBA00022519"/>
    </source>
</evidence>
<evidence type="ECO:0000256" key="8">
    <source>
        <dbReference type="ARBA" id="ARBA00038436"/>
    </source>
</evidence>